<accession>E4ZY90</accession>
<feature type="compositionally biased region" description="Low complexity" evidence="1">
    <location>
        <begin position="1186"/>
        <end position="1195"/>
    </location>
</feature>
<evidence type="ECO:0000256" key="1">
    <source>
        <dbReference type="SAM" id="MobiDB-lite"/>
    </source>
</evidence>
<feature type="compositionally biased region" description="Low complexity" evidence="1">
    <location>
        <begin position="985"/>
        <end position="1005"/>
    </location>
</feature>
<evidence type="ECO:0000313" key="2">
    <source>
        <dbReference type="EMBL" id="CBX96335.1"/>
    </source>
</evidence>
<feature type="compositionally biased region" description="Low complexity" evidence="1">
    <location>
        <begin position="951"/>
        <end position="968"/>
    </location>
</feature>
<feature type="region of interest" description="Disordered" evidence="1">
    <location>
        <begin position="1"/>
        <end position="20"/>
    </location>
</feature>
<feature type="compositionally biased region" description="Low complexity" evidence="1">
    <location>
        <begin position="1437"/>
        <end position="1480"/>
    </location>
</feature>
<dbReference type="eggNOG" id="ENOG502SV9F">
    <property type="taxonomic scope" value="Eukaryota"/>
</dbReference>
<feature type="compositionally biased region" description="Polar residues" evidence="1">
    <location>
        <begin position="1080"/>
        <end position="1097"/>
    </location>
</feature>
<protein>
    <submittedName>
        <fullName evidence="2">Predicted protein</fullName>
    </submittedName>
</protein>
<sequence length="1850" mass="188196">MGRGKGGSKMRQPPRNKTPARLPFIPTRFNGQGHCQASGSQSLWRSRPCSLPRHLAFSSRVVRKVIIAVTPHAKLIELVNLLRISAPWPSARHILDMAAILMAGTTTEHPASALAVVLSFTGPVEALVVRKSNKPAQEVYRAAHRGPAPEGHLYKRQNATDVVLDCSNDRWQELLDSNTGDRITTFCNEWLDIPPATSVLEVTPTITITTSAHSTTSFTSTTRIITTETVTETATSTLAPVARRAANIAAIVEDVIESVIESGSAVATSSKSPQRIQAESGLSNACSCKMVDPTATVTSSFTVPPVYTTVGVRKVYVVKRTDTKIFTSTTTVIISASVSPTSTSDTDVSVSQTSDASITAAPPATRLTGTDLPASSPVSSGNPVVTAIPFTCPDDAGKRVDQVVGGYRLDYLVLCNTEAVTQDRIGFPIAVDSGTACTAQCSLVNAQSGQDTCQAASFEPYTDGRSGGLCILSGSDPSYVDKEGSVAVVHTGTFANGDECQALNSSVTNTSVDTSALISSITAAPFSLSTPGLVTETANGGVFQTYVSANSTDAQGYVHWSWYAVSASSSYWWAVYSTSWECTKTLTRTIVTLPSEPMTITSVLVTTIINGGVTTIISGTSTEIITNGGGGVAPPTFVPASTTNANGEFTTFFSLATMTSTDGNGLIPPTGVPSSIQIAGNATVSGSTATFFSTADSGVIPPSRSSPGEEITIVSTGGTVISTSGSTFTSNFNGSEGVIPPVSTIRGSAAFSLSGSTFAAESTGDSGIITPSINTPASSLASQTIQEFSNSTIRSTGSLAFTISGSTAIASSTGDSGVIPPAPSANVSIIVTRTVISGVASFVTSRSTLVSDNTEDSGIVPPSRTLGTVTVTETVTSGVATFATSDNAIAFSSTGSSGVIPPAPSGNSSVTLSVTVNSGVASFATSRSTFTSTGTGDSGIIPPNSRSVVVSTSTAGGSGNATFSGGTAIVSSTGDDGVIPPPLTSIPSGSSGSVRSSRPVSTPSSDDGGPPLTRDVTITVTTTVGPSTQVPSIQTPSSLQTPSVNITSAGGSNGVTIQFSTAAGSSTGDNGVVPPAITSVPVSNSTSTGPVFTNSGGDRTGRYSESTSVRGTGGSSGVITPSSNSTMSAPPSMTPTASTNSTSTGPPFSNTDDLRSGSYSLSSSSIVINSFGSSGVITPSSNASITSVPTVTPTSGLNSTSTGPPFSNTDDLRSGSYSLSSSSIVINSFGSSGVITPSSNASITSVPTVTPTSGSNTTSSGPPFSNTDDLRSGSYSLSSSLVSINSFGSSGVITPSTNASITSQPTVTPTSGLNSTSTGPPFSNTDDLRSGSYSISSSLVSINSFGSSGVITPSSNVSITSVPTVTPTPGLNTTSTGPPFSNTDNLRSGTYSLSSSIGFNSTQSGTGSIGSVTTPPSQQTTLVVLTATVVIPHNSANISSSNTPPSLLTPSSRISSSVPTPSTNSTISLPTAASSSLPPTFVNSTRSTFPSSSSGIFTEVTRISNTTTAPTGGVTSVPAIGNSTTIRVLTVTTSSNFTNIPSLTPSASLNITTTTFFGSSSIPSATPTISLNITTSVSICPTAPLVVTVTAIETSVRVETTTLVQTVTAGASSTVSEAAPAASSFTPLDLVARFREEDDPATQAQIDSACADSDNIVLNPNFAIGADSSVPNWSVDGTDRTITVGSEPAPSGNGTIAQFKSAVVGRTLTITQPLTLCPGQQYEISALARQAHKEAECTVQYVVGNDTVATVEPAESWLEESFFFTAREGVAGASATLEITASCQGWEGIPVADQEGWMRVEVSGVRVVQDAGARKMKRMMRMMRMGRRGAAEKQRAEQQGYAVLLFSEEG</sequence>
<proteinExistence type="predicted"/>
<feature type="region of interest" description="Disordered" evidence="1">
    <location>
        <begin position="1240"/>
        <end position="1271"/>
    </location>
</feature>
<feature type="compositionally biased region" description="Low complexity" evidence="1">
    <location>
        <begin position="1356"/>
        <end position="1369"/>
    </location>
</feature>
<reference evidence="3" key="1">
    <citation type="journal article" date="2011" name="Nat. Commun.">
        <title>Effector diversification within compartments of the Leptosphaeria maculans genome affected by Repeat-Induced Point mutations.</title>
        <authorList>
            <person name="Rouxel T."/>
            <person name="Grandaubert J."/>
            <person name="Hane J.K."/>
            <person name="Hoede C."/>
            <person name="van de Wouw A.P."/>
            <person name="Couloux A."/>
            <person name="Dominguez V."/>
            <person name="Anthouard V."/>
            <person name="Bally P."/>
            <person name="Bourras S."/>
            <person name="Cozijnsen A.J."/>
            <person name="Ciuffetti L.M."/>
            <person name="Degrave A."/>
            <person name="Dilmaghani A."/>
            <person name="Duret L."/>
            <person name="Fudal I."/>
            <person name="Goodwin S.B."/>
            <person name="Gout L."/>
            <person name="Glaser N."/>
            <person name="Linglin J."/>
            <person name="Kema G.H.J."/>
            <person name="Lapalu N."/>
            <person name="Lawrence C.B."/>
            <person name="May K."/>
            <person name="Meyer M."/>
            <person name="Ollivier B."/>
            <person name="Poulain J."/>
            <person name="Schoch C.L."/>
            <person name="Simon A."/>
            <person name="Spatafora J.W."/>
            <person name="Stachowiak A."/>
            <person name="Turgeon B.G."/>
            <person name="Tyler B.M."/>
            <person name="Vincent D."/>
            <person name="Weissenbach J."/>
            <person name="Amselem J."/>
            <person name="Quesneville H."/>
            <person name="Oliver R.P."/>
            <person name="Wincker P."/>
            <person name="Balesdent M.-H."/>
            <person name="Howlett B.J."/>
        </authorList>
    </citation>
    <scope>NUCLEOTIDE SEQUENCE [LARGE SCALE GENOMIC DNA]</scope>
    <source>
        <strain evidence="3">JN3 / isolate v23.1.3 / race Av1-4-5-6-7-8</strain>
    </source>
</reference>
<name>E4ZY90_LEPMJ</name>
<dbReference type="InParanoid" id="E4ZY90"/>
<feature type="region of interest" description="Disordered" evidence="1">
    <location>
        <begin position="1179"/>
        <end position="1209"/>
    </location>
</feature>
<dbReference type="HOGENOM" id="CLU_247303_0_0_1"/>
<feature type="compositionally biased region" description="Low complexity" evidence="1">
    <location>
        <begin position="1242"/>
        <end position="1271"/>
    </location>
</feature>
<feature type="region of interest" description="Disordered" evidence="1">
    <location>
        <begin position="1356"/>
        <end position="1387"/>
    </location>
</feature>
<feature type="compositionally biased region" description="Basic residues" evidence="1">
    <location>
        <begin position="1"/>
        <end position="14"/>
    </location>
</feature>
<feature type="region of interest" description="Disordered" evidence="1">
    <location>
        <begin position="1435"/>
        <end position="1480"/>
    </location>
</feature>
<feature type="compositionally biased region" description="Polar residues" evidence="1">
    <location>
        <begin position="1370"/>
        <end position="1387"/>
    </location>
</feature>
<dbReference type="VEuPathDB" id="FungiDB:LEMA_P112540.1"/>
<gene>
    <name evidence="2" type="ORF">LEMA_P112540.1</name>
</gene>
<feature type="compositionally biased region" description="Polar residues" evidence="1">
    <location>
        <begin position="1119"/>
        <end position="1151"/>
    </location>
</feature>
<organism evidence="3">
    <name type="scientific">Leptosphaeria maculans (strain JN3 / isolate v23.1.3 / race Av1-4-5-6-7-8)</name>
    <name type="common">Blackleg fungus</name>
    <name type="synonym">Phoma lingam</name>
    <dbReference type="NCBI Taxonomy" id="985895"/>
    <lineage>
        <taxon>Eukaryota</taxon>
        <taxon>Fungi</taxon>
        <taxon>Dikarya</taxon>
        <taxon>Ascomycota</taxon>
        <taxon>Pezizomycotina</taxon>
        <taxon>Dothideomycetes</taxon>
        <taxon>Pleosporomycetidae</taxon>
        <taxon>Pleosporales</taxon>
        <taxon>Pleosporineae</taxon>
        <taxon>Leptosphaeriaceae</taxon>
        <taxon>Plenodomus</taxon>
        <taxon>Plenodomus lingam/Leptosphaeria maculans species complex</taxon>
    </lineage>
</organism>
<evidence type="ECO:0000313" key="3">
    <source>
        <dbReference type="Proteomes" id="UP000002668"/>
    </source>
</evidence>
<feature type="region of interest" description="Disordered" evidence="1">
    <location>
        <begin position="1294"/>
        <end position="1328"/>
    </location>
</feature>
<feature type="compositionally biased region" description="Polar residues" evidence="1">
    <location>
        <begin position="1294"/>
        <end position="1325"/>
    </location>
</feature>
<feature type="region of interest" description="Disordered" evidence="1">
    <location>
        <begin position="1079"/>
        <end position="1156"/>
    </location>
</feature>
<keyword evidence="3" id="KW-1185">Reference proteome</keyword>
<dbReference type="OMA" id="PTVTEEC"/>
<feature type="compositionally biased region" description="Polar residues" evidence="1">
    <location>
        <begin position="1196"/>
        <end position="1209"/>
    </location>
</feature>
<dbReference type="EMBL" id="FP929128">
    <property type="protein sequence ID" value="CBX96335.1"/>
    <property type="molecule type" value="Genomic_DNA"/>
</dbReference>
<dbReference type="OrthoDB" id="3793279at2759"/>
<dbReference type="Proteomes" id="UP000002668">
    <property type="component" value="Genome"/>
</dbReference>
<dbReference type="GeneID" id="13289803"/>
<feature type="region of interest" description="Disordered" evidence="1">
    <location>
        <begin position="951"/>
        <end position="1013"/>
    </location>
</feature>